<keyword evidence="9" id="KW-0862">Zinc</keyword>
<dbReference type="GeneID" id="70184395"/>
<keyword evidence="12" id="KW-1185">Reference proteome</keyword>
<dbReference type="SUPFAM" id="SSF57850">
    <property type="entry name" value="RING/U-box"/>
    <property type="match status" value="2"/>
</dbReference>
<dbReference type="PANTHER" id="PTHR11685">
    <property type="entry name" value="RBR FAMILY RING FINGER AND IBR DOMAIN-CONTAINING"/>
    <property type="match status" value="1"/>
</dbReference>
<evidence type="ECO:0000256" key="9">
    <source>
        <dbReference type="ARBA" id="ARBA00022833"/>
    </source>
</evidence>
<comment type="catalytic activity">
    <reaction evidence="1">
        <text>[E2 ubiquitin-conjugating enzyme]-S-ubiquitinyl-L-cysteine + [acceptor protein]-L-lysine = [E2 ubiquitin-conjugating enzyme]-L-cysteine + [acceptor protein]-N(6)-ubiquitinyl-L-lysine.</text>
        <dbReference type="EC" id="2.3.2.31"/>
    </reaction>
</comment>
<evidence type="ECO:0000259" key="10">
    <source>
        <dbReference type="PROSITE" id="PS51873"/>
    </source>
</evidence>
<keyword evidence="6" id="KW-0677">Repeat</keyword>
<evidence type="ECO:0000256" key="4">
    <source>
        <dbReference type="ARBA" id="ARBA00022679"/>
    </source>
</evidence>
<keyword evidence="8" id="KW-0833">Ubl conjugation pathway</keyword>
<keyword evidence="5" id="KW-0479">Metal-binding</keyword>
<name>A0A9P9BMY4_9PEZI</name>
<dbReference type="InterPro" id="IPR054694">
    <property type="entry name" value="Parkin-like_IBR"/>
</dbReference>
<evidence type="ECO:0000256" key="2">
    <source>
        <dbReference type="ARBA" id="ARBA00004906"/>
    </source>
</evidence>
<dbReference type="PROSITE" id="PS51873">
    <property type="entry name" value="TRIAD"/>
    <property type="match status" value="1"/>
</dbReference>
<keyword evidence="7" id="KW-0863">Zinc-finger</keyword>
<evidence type="ECO:0000256" key="5">
    <source>
        <dbReference type="ARBA" id="ARBA00022723"/>
    </source>
</evidence>
<evidence type="ECO:0000256" key="7">
    <source>
        <dbReference type="ARBA" id="ARBA00022771"/>
    </source>
</evidence>
<sequence>MNTQCNVGQVYPANCSRAKCHSCQRSMCVSHDIPWHKGETCREYDQRTKLQHRGNKASRKKVKETTRPCPKCKRHIHKYSGCDHITCICGHEWCYICSAPYSRDDQGSLNCLHHQTCLHHSRPPFVDARVPPRPFVGMFTAHGFGRMAPPPLAGADGRSVRV</sequence>
<dbReference type="InterPro" id="IPR031127">
    <property type="entry name" value="E3_UB_ligase_RBR"/>
</dbReference>
<dbReference type="OrthoDB" id="1431934at2759"/>
<dbReference type="AlphaFoldDB" id="A0A9P9BMY4"/>
<evidence type="ECO:0000313" key="12">
    <source>
        <dbReference type="Proteomes" id="UP000756346"/>
    </source>
</evidence>
<evidence type="ECO:0000256" key="1">
    <source>
        <dbReference type="ARBA" id="ARBA00001798"/>
    </source>
</evidence>
<evidence type="ECO:0000256" key="6">
    <source>
        <dbReference type="ARBA" id="ARBA00022737"/>
    </source>
</evidence>
<dbReference type="GO" id="GO:0008270">
    <property type="term" value="F:zinc ion binding"/>
    <property type="evidence" value="ECO:0007669"/>
    <property type="project" value="UniProtKB-KW"/>
</dbReference>
<dbReference type="Pfam" id="PF22605">
    <property type="entry name" value="IBR_2"/>
    <property type="match status" value="1"/>
</dbReference>
<dbReference type="Proteomes" id="UP000756346">
    <property type="component" value="Unassembled WGS sequence"/>
</dbReference>
<dbReference type="CDD" id="cd20336">
    <property type="entry name" value="Rcat_RBR"/>
    <property type="match status" value="1"/>
</dbReference>
<protein>
    <recommendedName>
        <fullName evidence="3">RBR-type E3 ubiquitin transferase</fullName>
        <ecNumber evidence="3">2.3.2.31</ecNumber>
    </recommendedName>
</protein>
<dbReference type="GO" id="GO:0016567">
    <property type="term" value="P:protein ubiquitination"/>
    <property type="evidence" value="ECO:0007669"/>
    <property type="project" value="InterPro"/>
</dbReference>
<dbReference type="GO" id="GO:0061630">
    <property type="term" value="F:ubiquitin protein ligase activity"/>
    <property type="evidence" value="ECO:0007669"/>
    <property type="project" value="UniProtKB-EC"/>
</dbReference>
<gene>
    <name evidence="11" type="ORF">B0I36DRAFT_330545</name>
</gene>
<accession>A0A9P9BMY4</accession>
<organism evidence="11 12">
    <name type="scientific">Microdochium trichocladiopsis</name>
    <dbReference type="NCBI Taxonomy" id="1682393"/>
    <lineage>
        <taxon>Eukaryota</taxon>
        <taxon>Fungi</taxon>
        <taxon>Dikarya</taxon>
        <taxon>Ascomycota</taxon>
        <taxon>Pezizomycotina</taxon>
        <taxon>Sordariomycetes</taxon>
        <taxon>Xylariomycetidae</taxon>
        <taxon>Xylariales</taxon>
        <taxon>Microdochiaceae</taxon>
        <taxon>Microdochium</taxon>
    </lineage>
</organism>
<evidence type="ECO:0000256" key="8">
    <source>
        <dbReference type="ARBA" id="ARBA00022786"/>
    </source>
</evidence>
<dbReference type="RefSeq" id="XP_046009598.1">
    <property type="nucleotide sequence ID" value="XM_046154849.1"/>
</dbReference>
<dbReference type="EMBL" id="JAGTJQ010000008">
    <property type="protein sequence ID" value="KAH7026381.1"/>
    <property type="molecule type" value="Genomic_DNA"/>
</dbReference>
<comment type="caution">
    <text evidence="11">The sequence shown here is derived from an EMBL/GenBank/DDBJ whole genome shotgun (WGS) entry which is preliminary data.</text>
</comment>
<proteinExistence type="predicted"/>
<evidence type="ECO:0000313" key="11">
    <source>
        <dbReference type="EMBL" id="KAH7026381.1"/>
    </source>
</evidence>
<keyword evidence="4" id="KW-0808">Transferase</keyword>
<dbReference type="InterPro" id="IPR044066">
    <property type="entry name" value="TRIAD_supradom"/>
</dbReference>
<dbReference type="Gene3D" id="1.20.120.1750">
    <property type="match status" value="1"/>
</dbReference>
<dbReference type="EC" id="2.3.2.31" evidence="3"/>
<feature type="domain" description="RING-type" evidence="10">
    <location>
        <begin position="1"/>
        <end position="117"/>
    </location>
</feature>
<reference evidence="11" key="1">
    <citation type="journal article" date="2021" name="Nat. Commun.">
        <title>Genetic determinants of endophytism in the Arabidopsis root mycobiome.</title>
        <authorList>
            <person name="Mesny F."/>
            <person name="Miyauchi S."/>
            <person name="Thiergart T."/>
            <person name="Pickel B."/>
            <person name="Atanasova L."/>
            <person name="Karlsson M."/>
            <person name="Huettel B."/>
            <person name="Barry K.W."/>
            <person name="Haridas S."/>
            <person name="Chen C."/>
            <person name="Bauer D."/>
            <person name="Andreopoulos W."/>
            <person name="Pangilinan J."/>
            <person name="LaButti K."/>
            <person name="Riley R."/>
            <person name="Lipzen A."/>
            <person name="Clum A."/>
            <person name="Drula E."/>
            <person name="Henrissat B."/>
            <person name="Kohler A."/>
            <person name="Grigoriev I.V."/>
            <person name="Martin F.M."/>
            <person name="Hacquard S."/>
        </authorList>
    </citation>
    <scope>NUCLEOTIDE SEQUENCE</scope>
    <source>
        <strain evidence="11">MPI-CAGE-CH-0230</strain>
    </source>
</reference>
<evidence type="ECO:0000256" key="3">
    <source>
        <dbReference type="ARBA" id="ARBA00012251"/>
    </source>
</evidence>
<comment type="pathway">
    <text evidence="2">Protein modification; protein ubiquitination.</text>
</comment>